<evidence type="ECO:0000256" key="1">
    <source>
        <dbReference type="ARBA" id="ARBA00007613"/>
    </source>
</evidence>
<evidence type="ECO:0000256" key="2">
    <source>
        <dbReference type="SAM" id="MobiDB-lite"/>
    </source>
</evidence>
<dbReference type="PANTHER" id="PTHR30203:SF24">
    <property type="entry name" value="BLR4935 PROTEIN"/>
    <property type="match status" value="1"/>
</dbReference>
<name>L0DQZ1_SINAD</name>
<dbReference type="InterPro" id="IPR010131">
    <property type="entry name" value="MdtP/NodT-like"/>
</dbReference>
<dbReference type="EMBL" id="CP003364">
    <property type="protein sequence ID" value="AGA30831.1"/>
    <property type="molecule type" value="Genomic_DNA"/>
</dbReference>
<reference evidence="3 4" key="1">
    <citation type="submission" date="2012-02" db="EMBL/GenBank/DDBJ databases">
        <title>Complete sequence of chromosome of Singulisphaera acidiphila DSM 18658.</title>
        <authorList>
            <consortium name="US DOE Joint Genome Institute (JGI-PGF)"/>
            <person name="Lucas S."/>
            <person name="Copeland A."/>
            <person name="Lapidus A."/>
            <person name="Glavina del Rio T."/>
            <person name="Dalin E."/>
            <person name="Tice H."/>
            <person name="Bruce D."/>
            <person name="Goodwin L."/>
            <person name="Pitluck S."/>
            <person name="Peters L."/>
            <person name="Ovchinnikova G."/>
            <person name="Chertkov O."/>
            <person name="Kyrpides N."/>
            <person name="Mavromatis K."/>
            <person name="Ivanova N."/>
            <person name="Brettin T."/>
            <person name="Detter J.C."/>
            <person name="Han C."/>
            <person name="Larimer F."/>
            <person name="Land M."/>
            <person name="Hauser L."/>
            <person name="Markowitz V."/>
            <person name="Cheng J.-F."/>
            <person name="Hugenholtz P."/>
            <person name="Woyke T."/>
            <person name="Wu D."/>
            <person name="Tindall B."/>
            <person name="Pomrenke H."/>
            <person name="Brambilla E."/>
            <person name="Klenk H.-P."/>
            <person name="Eisen J.A."/>
        </authorList>
    </citation>
    <scope>NUCLEOTIDE SEQUENCE [LARGE SCALE GENOMIC DNA]</scope>
    <source>
        <strain evidence="4">ATCC BAA-1392 / DSM 18658 / VKM B-2454 / MOB10</strain>
    </source>
</reference>
<dbReference type="PANTHER" id="PTHR30203">
    <property type="entry name" value="OUTER MEMBRANE CATION EFFLUX PROTEIN"/>
    <property type="match status" value="1"/>
</dbReference>
<dbReference type="eggNOG" id="COG1538">
    <property type="taxonomic scope" value="Bacteria"/>
</dbReference>
<accession>L0DQZ1</accession>
<sequence>MRKFWITLGGTFAIALTLTSGGVAQIPGSTESRLGPRPGERGGQTGGEAPIQGGLGPGFSRAPSSIMRPGGNPNLPPPPALSPIEEAPAFELPLYGSLELPARGEDEGPPDGLTIDQAIAMLLDRNTDLQSKFLEIPKAQADILTAGLRANPILYYDTQLIPYGNYSEARPGGQTQYDLNVTVPLDVNNKRRVRRDVASQARKVVEAQYQDAVRLRINDLYTAYVDVLAARETVRYGRASVEGLNQILTVTQSQHRGGELTRADVERIKIQRDAAEVGLTEAEEALRESRLSLAPLLGLRLDQAEALELKGSIADTAPPPPSGDALIQTALASRPDLAAYRLGIKYAESDVRLARAERFQDVYLLAQPYTFQNNEPFHTKSAHSWGVGMTVPLPIFDRNQGRIQRAQVNVRQTQIDLATLEHRVATDVRQAERRYTISRKSADRIDRDLLPAAVRVRETALRLYRSGETSIVDFLNAQREYNDLVRQARDTLVRHRRSMLDLNTAVGQRIMP</sequence>
<dbReference type="Proteomes" id="UP000010798">
    <property type="component" value="Chromosome"/>
</dbReference>
<feature type="compositionally biased region" description="Polar residues" evidence="2">
    <location>
        <begin position="23"/>
        <end position="32"/>
    </location>
</feature>
<dbReference type="SUPFAM" id="SSF56954">
    <property type="entry name" value="Outer membrane efflux proteins (OEP)"/>
    <property type="match status" value="1"/>
</dbReference>
<dbReference type="AlphaFoldDB" id="L0DQZ1"/>
<protein>
    <submittedName>
        <fullName evidence="3">Outer membrane protein</fullName>
    </submittedName>
</protein>
<dbReference type="Gene3D" id="1.20.1600.10">
    <property type="entry name" value="Outer membrane efflux proteins (OEP)"/>
    <property type="match status" value="1"/>
</dbReference>
<evidence type="ECO:0000313" key="3">
    <source>
        <dbReference type="EMBL" id="AGA30831.1"/>
    </source>
</evidence>
<proteinExistence type="inferred from homology"/>
<gene>
    <name evidence="3" type="ordered locus">Sinac_6761</name>
</gene>
<dbReference type="KEGG" id="saci:Sinac_6761"/>
<dbReference type="GO" id="GO:0015562">
    <property type="term" value="F:efflux transmembrane transporter activity"/>
    <property type="evidence" value="ECO:0007669"/>
    <property type="project" value="InterPro"/>
</dbReference>
<dbReference type="InterPro" id="IPR003423">
    <property type="entry name" value="OMP_efflux"/>
</dbReference>
<keyword evidence="4" id="KW-1185">Reference proteome</keyword>
<organism evidence="3 4">
    <name type="scientific">Singulisphaera acidiphila (strain ATCC BAA-1392 / DSM 18658 / VKM B-2454 / MOB10)</name>
    <dbReference type="NCBI Taxonomy" id="886293"/>
    <lineage>
        <taxon>Bacteria</taxon>
        <taxon>Pseudomonadati</taxon>
        <taxon>Planctomycetota</taxon>
        <taxon>Planctomycetia</taxon>
        <taxon>Isosphaerales</taxon>
        <taxon>Isosphaeraceae</taxon>
        <taxon>Singulisphaera</taxon>
    </lineage>
</organism>
<evidence type="ECO:0000313" key="4">
    <source>
        <dbReference type="Proteomes" id="UP000010798"/>
    </source>
</evidence>
<dbReference type="OrthoDB" id="9791261at2"/>
<dbReference type="STRING" id="886293.Sinac_6761"/>
<dbReference type="Pfam" id="PF02321">
    <property type="entry name" value="OEP"/>
    <property type="match status" value="2"/>
</dbReference>
<comment type="similarity">
    <text evidence="1">Belongs to the outer membrane factor (OMF) (TC 1.B.17) family.</text>
</comment>
<feature type="region of interest" description="Disordered" evidence="2">
    <location>
        <begin position="23"/>
        <end position="84"/>
    </location>
</feature>
<dbReference type="RefSeq" id="WP_015249907.1">
    <property type="nucleotide sequence ID" value="NC_019892.1"/>
</dbReference>
<dbReference type="HOGENOM" id="CLU_513767_0_0_0"/>